<feature type="compositionally biased region" description="Polar residues" evidence="1">
    <location>
        <begin position="76"/>
        <end position="85"/>
    </location>
</feature>
<feature type="compositionally biased region" description="Basic residues" evidence="1">
    <location>
        <begin position="171"/>
        <end position="197"/>
    </location>
</feature>
<dbReference type="Proteomes" id="UP000001819">
    <property type="component" value="Chromosome 4"/>
</dbReference>
<feature type="region of interest" description="Disordered" evidence="1">
    <location>
        <begin position="1"/>
        <end position="118"/>
    </location>
</feature>
<organism evidence="2 3">
    <name type="scientific">Drosophila pseudoobscura pseudoobscura</name>
    <name type="common">Fruit fly</name>
    <dbReference type="NCBI Taxonomy" id="46245"/>
    <lineage>
        <taxon>Eukaryota</taxon>
        <taxon>Metazoa</taxon>
        <taxon>Ecdysozoa</taxon>
        <taxon>Arthropoda</taxon>
        <taxon>Hexapoda</taxon>
        <taxon>Insecta</taxon>
        <taxon>Pterygota</taxon>
        <taxon>Neoptera</taxon>
        <taxon>Endopterygota</taxon>
        <taxon>Diptera</taxon>
        <taxon>Brachycera</taxon>
        <taxon>Muscomorpha</taxon>
        <taxon>Ephydroidea</taxon>
        <taxon>Drosophilidae</taxon>
        <taxon>Drosophila</taxon>
        <taxon>Sophophora</taxon>
    </lineage>
</organism>
<feature type="compositionally biased region" description="Polar residues" evidence="1">
    <location>
        <begin position="42"/>
        <end position="52"/>
    </location>
</feature>
<feature type="compositionally biased region" description="Basic and acidic residues" evidence="1">
    <location>
        <begin position="60"/>
        <end position="75"/>
    </location>
</feature>
<accession>A0A6I8VX48</accession>
<reference evidence="3" key="1">
    <citation type="submission" date="2025-08" db="UniProtKB">
        <authorList>
            <consortium name="RefSeq"/>
        </authorList>
    </citation>
    <scope>IDENTIFICATION</scope>
    <source>
        <strain evidence="3">MV-25-SWS-2005</strain>
        <tissue evidence="3">Whole body</tissue>
    </source>
</reference>
<protein>
    <submittedName>
        <fullName evidence="3">Uncharacterized protein isoform X2</fullName>
    </submittedName>
</protein>
<feature type="compositionally biased region" description="Polar residues" evidence="1">
    <location>
        <begin position="12"/>
        <end position="21"/>
    </location>
</feature>
<sequence>MPKSKKAKSKSETLGKSSNRSHAIAKGNKVQLRKKSPGKTVPGTSKSVFSPRNTPPSPSAHEKVQKIHAYSHESIQKNSSTQKQIKSQKHSEDEKQRSPLHANDPEDDTNPFPDQGISLVKLSDNVIYGEDEHIYEDGSKVSLSSNPKSGFSTPTILDAKTSVISNVTFEKKHHAVRPKTSLHKKPKGSTVSIHKRPQATQESIHKKAKKLERNDAFSIHLLKKRPKPEVDIQWKAPDDNISVRSENAGGDEVRKPDHTNSETGDKKNLEITSYMDILNQIRDLPNWNELDETATFDFSEEIHEAKAEDPSGKFRDPLAAASTDLNLTKGDTETDHEGLSEAQPSQQNLSRLSLSAISSSEIEESDSFDDDLSFKTIFEVPGPVKRTSLVFDLEEGKSEVVVKVSPCELNIMVYDFLDELICKVIDVTTKPERLTHRVLDKEKLMDTLLAEANKHHLEQIINQSLSKRITDILVRRCKYSLVKQDTNEITKENNRVRCLSALNELDYWLKREKKSTEIARNEVERNVIEENTKRTEDDEQFQRLENLINSTILNCQNVSDHLKILTRNIIRRLRKMRDELSVTRLNLILKQHTYSHIKTINKNILFRKWKKWTPFRKTSPCTDICQSKLRLRI</sequence>
<evidence type="ECO:0000313" key="2">
    <source>
        <dbReference type="Proteomes" id="UP000001819"/>
    </source>
</evidence>
<dbReference type="RefSeq" id="XP_033235632.1">
    <property type="nucleotide sequence ID" value="XM_033379741.1"/>
</dbReference>
<gene>
    <name evidence="3" type="primary">LOC6902858</name>
</gene>
<feature type="compositionally biased region" description="Basic and acidic residues" evidence="1">
    <location>
        <begin position="251"/>
        <end position="267"/>
    </location>
</feature>
<keyword evidence="2" id="KW-1185">Reference proteome</keyword>
<proteinExistence type="predicted"/>
<evidence type="ECO:0000313" key="3">
    <source>
        <dbReference type="RefSeq" id="XP_033235632.1"/>
    </source>
</evidence>
<evidence type="ECO:0000256" key="1">
    <source>
        <dbReference type="SAM" id="MobiDB-lite"/>
    </source>
</evidence>
<feature type="region of interest" description="Disordered" evidence="1">
    <location>
        <begin position="322"/>
        <end position="352"/>
    </location>
</feature>
<feature type="compositionally biased region" description="Basic and acidic residues" evidence="1">
    <location>
        <begin position="330"/>
        <end position="339"/>
    </location>
</feature>
<name>A0A6I8VX48_DROPS</name>
<dbReference type="AlphaFoldDB" id="A0A6I8VX48"/>
<feature type="region of interest" description="Disordered" evidence="1">
    <location>
        <begin position="171"/>
        <end position="207"/>
    </location>
</feature>
<feature type="region of interest" description="Disordered" evidence="1">
    <location>
        <begin position="238"/>
        <end position="267"/>
    </location>
</feature>